<feature type="domain" description="ABC transporter" evidence="17">
    <location>
        <begin position="1"/>
        <end position="575"/>
    </location>
</feature>
<dbReference type="GO" id="GO:0006289">
    <property type="term" value="P:nucleotide-excision repair"/>
    <property type="evidence" value="ECO:0007669"/>
    <property type="project" value="InterPro"/>
</dbReference>
<dbReference type="Pfam" id="PF13304">
    <property type="entry name" value="AAA_21"/>
    <property type="match status" value="1"/>
</dbReference>
<dbReference type="InterPro" id="IPR003959">
    <property type="entry name" value="ATPase_AAA_core"/>
</dbReference>
<evidence type="ECO:0000256" key="4">
    <source>
        <dbReference type="ARBA" id="ARBA00022737"/>
    </source>
</evidence>
<keyword evidence="19" id="KW-1185">Reference proteome</keyword>
<accession>A0A2U2X332</accession>
<dbReference type="Gene3D" id="1.20.1580.10">
    <property type="entry name" value="ABC transporter ATPase like domain"/>
    <property type="match status" value="1"/>
</dbReference>
<name>A0A2U2X332_9FLAO</name>
<dbReference type="InterPro" id="IPR003439">
    <property type="entry name" value="ABC_transporter-like_ATP-bd"/>
</dbReference>
<gene>
    <name evidence="18" type="primary">uvrA</name>
    <name evidence="18" type="ORF">DIT68_13885</name>
</gene>
<keyword evidence="3" id="KW-0479">Metal-binding</keyword>
<dbReference type="Gene3D" id="3.40.50.300">
    <property type="entry name" value="P-loop containing nucleotide triphosphate hydrolases"/>
    <property type="match status" value="3"/>
</dbReference>
<dbReference type="Pfam" id="PF17755">
    <property type="entry name" value="UvrA_DNA-bind"/>
    <property type="match status" value="1"/>
</dbReference>
<evidence type="ECO:0000256" key="1">
    <source>
        <dbReference type="ARBA" id="ARBA00004496"/>
    </source>
</evidence>
<dbReference type="SUPFAM" id="SSF52540">
    <property type="entry name" value="P-loop containing nucleoside triphosphate hydrolases"/>
    <property type="match status" value="2"/>
</dbReference>
<keyword evidence="4" id="KW-0677">Repeat</keyword>
<dbReference type="Pfam" id="PF17760">
    <property type="entry name" value="UvrA_inter"/>
    <property type="match status" value="1"/>
</dbReference>
<dbReference type="GO" id="GO:0005524">
    <property type="term" value="F:ATP binding"/>
    <property type="evidence" value="ECO:0007669"/>
    <property type="project" value="UniProtKB-KW"/>
</dbReference>
<keyword evidence="6" id="KW-0227">DNA damage</keyword>
<dbReference type="PANTHER" id="PTHR43152">
    <property type="entry name" value="UVRABC SYSTEM PROTEIN A"/>
    <property type="match status" value="1"/>
</dbReference>
<dbReference type="AlphaFoldDB" id="A0A2U2X332"/>
<dbReference type="GO" id="GO:0004518">
    <property type="term" value="F:nuclease activity"/>
    <property type="evidence" value="ECO:0007669"/>
    <property type="project" value="UniProtKB-KW"/>
</dbReference>
<dbReference type="PANTHER" id="PTHR43152:SF3">
    <property type="entry name" value="UVRABC SYSTEM PROTEIN A"/>
    <property type="match status" value="1"/>
</dbReference>
<dbReference type="InterPro" id="IPR041552">
    <property type="entry name" value="UvrA_DNA-bd"/>
</dbReference>
<evidence type="ECO:0000256" key="5">
    <source>
        <dbReference type="ARBA" id="ARBA00022741"/>
    </source>
</evidence>
<dbReference type="RefSeq" id="WP_109360422.1">
    <property type="nucleotide sequence ID" value="NZ_QFRJ01000014.1"/>
</dbReference>
<dbReference type="NCBIfam" id="TIGR00630">
    <property type="entry name" value="uvra"/>
    <property type="match status" value="1"/>
</dbReference>
<keyword evidence="10" id="KW-0067">ATP-binding</keyword>
<evidence type="ECO:0000256" key="7">
    <source>
        <dbReference type="ARBA" id="ARBA00022769"/>
    </source>
</evidence>
<dbReference type="InterPro" id="IPR041102">
    <property type="entry name" value="UvrA_inter"/>
</dbReference>
<evidence type="ECO:0000256" key="15">
    <source>
        <dbReference type="ARBA" id="ARBA00039316"/>
    </source>
</evidence>
<dbReference type="PROSITE" id="PS50893">
    <property type="entry name" value="ABC_TRANSPORTER_2"/>
    <property type="match status" value="2"/>
</dbReference>
<dbReference type="Proteomes" id="UP000245370">
    <property type="component" value="Unassembled WGS sequence"/>
</dbReference>
<dbReference type="GO" id="GO:0016887">
    <property type="term" value="F:ATP hydrolysis activity"/>
    <property type="evidence" value="ECO:0007669"/>
    <property type="project" value="InterPro"/>
</dbReference>
<keyword evidence="5" id="KW-0547">Nucleotide-binding</keyword>
<keyword evidence="12" id="KW-0238">DNA-binding</keyword>
<sequence>MRTEFIHIKGAKEHNLKNIEVKIPHGKMTVITGLSGSGKSSLAFDTLYAEGQRRYIESLSAYARQFLGKLDKPSVDFIKGVAPAIAIQQKVTSTNPRSTVGTVTEIYDYLKVLFARVGKTYSPISGNEVKKHDVTDVVDLINSREEGEKFMILSPVKNYERYGIERQLNIFKEQGFARVRLDGKVLRVDEAIENPPKKIKDLELVIDRLGVRKEDEDHQSRIGDSVQLSFAEGNGECWIYFPKNEEIFPFSNRFELDGMQFAEPNLHFFTFNNPYGACGTCEGFGSVIGVDEDLVIPDRSRSLYDQAVVPWKGEKMGQYLNDFIAQSASIGFPIHRPIKDLTDEEYDILWNGRKGIDGINDFFEYLNTKKYKIHVRVMLARYRGKTKCPDCKGTRLRKDANYVRLGGKNISEMILTSIEDNLEFFKNIELDEQQLEIGKRILVEIQSRLNWLNEVGLGYLTLNRQANTLSGGESQRINLATSLGSSLVGSMYILDEPSIGLHPKDIEKLVGVLNELKSLGNTVIIVEHEEAIMKSADEILDIGPLAGVNGGELVFQGTHKELVNAKNSLTADYLTGKVEIPVPKRRRKLKDAIHVIEASENNLKKISVKIPLHGMVCVTGVSGSGKSTLIKDILYPALSKQLGIHGNAIGKHTEITGDFSQVEAIEFVDQNPIGRSSRSNPVTYVKAFDEIRTLYSRLKLAKMRNLKPGYFSFNVPGGRCEVCEGEGLITVSMQFMADIQLTCEACNGSRYKNEALEIKYEEKSIADLLAMDIDEALTFFKSKEGNLEKKIVDKIQPLVDVGLGYLTMGQSSSTLSGGEAQRIKLASFLVKAKNPTKTLFIFDEPTTGLHFDDVNKLLISLNRLIEIGHSVVIIEHDMDVVKNADWVIDLGPDGGVNGGNLVAQGTPEDLVKIKESYTGKFLKEKLINV</sequence>
<reference evidence="18 19" key="2">
    <citation type="submission" date="2018-05" db="EMBL/GenBank/DDBJ databases">
        <authorList>
            <person name="Lanie J.A."/>
            <person name="Ng W.-L."/>
            <person name="Kazmierczak K.M."/>
            <person name="Andrzejewski T.M."/>
            <person name="Davidsen T.M."/>
            <person name="Wayne K.J."/>
            <person name="Tettelin H."/>
            <person name="Glass J.I."/>
            <person name="Rusch D."/>
            <person name="Podicherti R."/>
            <person name="Tsui H.-C.T."/>
            <person name="Winkler M.E."/>
        </authorList>
    </citation>
    <scope>NUCLEOTIDE SEQUENCE [LARGE SCALE GENOMIC DNA]</scope>
    <source>
        <strain evidence="18 19">C305</strain>
    </source>
</reference>
<evidence type="ECO:0000256" key="14">
    <source>
        <dbReference type="ARBA" id="ARBA00038000"/>
    </source>
</evidence>
<evidence type="ECO:0000256" key="2">
    <source>
        <dbReference type="ARBA" id="ARBA00022490"/>
    </source>
</evidence>
<comment type="subcellular location">
    <subcellularLocation>
        <location evidence="1">Cytoplasm</location>
    </subcellularLocation>
</comment>
<dbReference type="Gene3D" id="3.30.190.20">
    <property type="match status" value="1"/>
</dbReference>
<evidence type="ECO:0000313" key="18">
    <source>
        <dbReference type="EMBL" id="PWH82193.1"/>
    </source>
</evidence>
<evidence type="ECO:0000256" key="16">
    <source>
        <dbReference type="ARBA" id="ARBA00042156"/>
    </source>
</evidence>
<feature type="domain" description="ABC transporter" evidence="17">
    <location>
        <begin position="587"/>
        <end position="923"/>
    </location>
</feature>
<keyword evidence="2" id="KW-0963">Cytoplasm</keyword>
<dbReference type="OrthoDB" id="9809851at2"/>
<evidence type="ECO:0000256" key="8">
    <source>
        <dbReference type="ARBA" id="ARBA00022771"/>
    </source>
</evidence>
<dbReference type="InterPro" id="IPR004602">
    <property type="entry name" value="UvrA"/>
</dbReference>
<dbReference type="InterPro" id="IPR017871">
    <property type="entry name" value="ABC_transporter-like_CS"/>
</dbReference>
<keyword evidence="7" id="KW-0228">DNA excision</keyword>
<comment type="caution">
    <text evidence="18">The sequence shown here is derived from an EMBL/GenBank/DDBJ whole genome shotgun (WGS) entry which is preliminary data.</text>
</comment>
<protein>
    <recommendedName>
        <fullName evidence="15">UvrABC system protein A</fullName>
    </recommendedName>
    <alternativeName>
        <fullName evidence="16">Excinuclease ABC subunit A</fullName>
    </alternativeName>
</protein>
<evidence type="ECO:0000259" key="17">
    <source>
        <dbReference type="PROSITE" id="PS50893"/>
    </source>
</evidence>
<evidence type="ECO:0000256" key="3">
    <source>
        <dbReference type="ARBA" id="ARBA00022723"/>
    </source>
</evidence>
<keyword evidence="8" id="KW-0863">Zinc-finger</keyword>
<evidence type="ECO:0000256" key="11">
    <source>
        <dbReference type="ARBA" id="ARBA00022881"/>
    </source>
</evidence>
<evidence type="ECO:0000313" key="19">
    <source>
        <dbReference type="Proteomes" id="UP000245370"/>
    </source>
</evidence>
<evidence type="ECO:0000256" key="12">
    <source>
        <dbReference type="ARBA" id="ARBA00023125"/>
    </source>
</evidence>
<dbReference type="GO" id="GO:0009380">
    <property type="term" value="C:excinuclease repair complex"/>
    <property type="evidence" value="ECO:0007669"/>
    <property type="project" value="InterPro"/>
</dbReference>
<reference evidence="18 19" key="1">
    <citation type="submission" date="2018-05" db="EMBL/GenBank/DDBJ databases">
        <title>Brumimicrobium oceani sp. nov., isolated from coastal sediment.</title>
        <authorList>
            <person name="Kou Y."/>
        </authorList>
    </citation>
    <scope>NUCLEOTIDE SEQUENCE [LARGE SCALE GENOMIC DNA]</scope>
    <source>
        <strain evidence="18 19">C305</strain>
    </source>
</reference>
<comment type="similarity">
    <text evidence="14">Belongs to the ABC transporter superfamily. UvrA family.</text>
</comment>
<dbReference type="PROSITE" id="PS00211">
    <property type="entry name" value="ABC_TRANSPORTER_1"/>
    <property type="match status" value="2"/>
</dbReference>
<evidence type="ECO:0000256" key="6">
    <source>
        <dbReference type="ARBA" id="ARBA00022763"/>
    </source>
</evidence>
<proteinExistence type="inferred from homology"/>
<keyword evidence="13" id="KW-0234">DNA repair</keyword>
<dbReference type="GO" id="GO:0005737">
    <property type="term" value="C:cytoplasm"/>
    <property type="evidence" value="ECO:0007669"/>
    <property type="project" value="UniProtKB-SubCell"/>
</dbReference>
<keyword evidence="9" id="KW-0862">Zinc</keyword>
<keyword evidence="11" id="KW-0267">Excision nuclease</keyword>
<dbReference type="EMBL" id="QFRJ01000014">
    <property type="protein sequence ID" value="PWH82193.1"/>
    <property type="molecule type" value="Genomic_DNA"/>
</dbReference>
<evidence type="ECO:0000256" key="10">
    <source>
        <dbReference type="ARBA" id="ARBA00022840"/>
    </source>
</evidence>
<evidence type="ECO:0000256" key="13">
    <source>
        <dbReference type="ARBA" id="ARBA00023204"/>
    </source>
</evidence>
<dbReference type="InterPro" id="IPR027417">
    <property type="entry name" value="P-loop_NTPase"/>
</dbReference>
<dbReference type="GO" id="GO:0008270">
    <property type="term" value="F:zinc ion binding"/>
    <property type="evidence" value="ECO:0007669"/>
    <property type="project" value="UniProtKB-KW"/>
</dbReference>
<evidence type="ECO:0000256" key="9">
    <source>
        <dbReference type="ARBA" id="ARBA00022833"/>
    </source>
</evidence>
<organism evidence="18 19">
    <name type="scientific">Brumimicrobium oceani</name>
    <dbReference type="NCBI Taxonomy" id="2100725"/>
    <lineage>
        <taxon>Bacteria</taxon>
        <taxon>Pseudomonadati</taxon>
        <taxon>Bacteroidota</taxon>
        <taxon>Flavobacteriia</taxon>
        <taxon>Flavobacteriales</taxon>
        <taxon>Crocinitomicaceae</taxon>
        <taxon>Brumimicrobium</taxon>
    </lineage>
</organism>
<dbReference type="GO" id="GO:0003677">
    <property type="term" value="F:DNA binding"/>
    <property type="evidence" value="ECO:0007669"/>
    <property type="project" value="UniProtKB-KW"/>
</dbReference>